<keyword evidence="3 7" id="KW-0378">Hydrolase</keyword>
<evidence type="ECO:0000256" key="8">
    <source>
        <dbReference type="SAM" id="MobiDB-lite"/>
    </source>
</evidence>
<evidence type="ECO:0000256" key="5">
    <source>
        <dbReference type="ARBA" id="ARBA00022840"/>
    </source>
</evidence>
<evidence type="ECO:0000259" key="9">
    <source>
        <dbReference type="PROSITE" id="PS51192"/>
    </source>
</evidence>
<dbReference type="InterPro" id="IPR044742">
    <property type="entry name" value="DEAD/DEAH_RhlB"/>
</dbReference>
<keyword evidence="2 7" id="KW-0547">Nucleotide-binding</keyword>
<dbReference type="BioCyc" id="CNIT1237085:G1324-3207-MONOMER"/>
<dbReference type="RefSeq" id="WP_015020656.1">
    <property type="nucleotide sequence ID" value="NC_018719.1"/>
</dbReference>
<keyword evidence="1" id="KW-0963">Cytoplasm</keyword>
<dbReference type="PROSITE" id="PS51192">
    <property type="entry name" value="HELICASE_ATP_BIND_1"/>
    <property type="match status" value="1"/>
</dbReference>
<dbReference type="GO" id="GO:0140097">
    <property type="term" value="F:catalytic activity, acting on DNA"/>
    <property type="evidence" value="ECO:0007669"/>
    <property type="project" value="UniProtKB-ARBA"/>
</dbReference>
<feature type="region of interest" description="Disordered" evidence="8">
    <location>
        <begin position="424"/>
        <end position="454"/>
    </location>
</feature>
<gene>
    <name evidence="12" type="ordered locus">Ngar_c32070</name>
</gene>
<dbReference type="GO" id="GO:0003676">
    <property type="term" value="F:nucleic acid binding"/>
    <property type="evidence" value="ECO:0007669"/>
    <property type="project" value="InterPro"/>
</dbReference>
<name>K0IL30_NITGG</name>
<feature type="compositionally biased region" description="Gly residues" evidence="8">
    <location>
        <begin position="424"/>
        <end position="447"/>
    </location>
</feature>
<dbReference type="CDD" id="cd18787">
    <property type="entry name" value="SF2_C_DEAD"/>
    <property type="match status" value="1"/>
</dbReference>
<reference evidence="12 13" key="1">
    <citation type="journal article" date="2012" name="Environ. Microbiol.">
        <title>The genome of the ammonia-oxidizing Candidatus Nitrososphaera gargensis: insights into metabolic versatility and environmental adaptations.</title>
        <authorList>
            <person name="Spang A."/>
            <person name="Poehlein A."/>
            <person name="Offre P."/>
            <person name="Zumbragel S."/>
            <person name="Haider S."/>
            <person name="Rychlik N."/>
            <person name="Nowka B."/>
            <person name="Schmeisser C."/>
            <person name="Lebedeva E.V."/>
            <person name="Rattei T."/>
            <person name="Bohm C."/>
            <person name="Schmid M."/>
            <person name="Galushko A."/>
            <person name="Hatzenpichler R."/>
            <person name="Weinmaier T."/>
            <person name="Daniel R."/>
            <person name="Schleper C."/>
            <person name="Spieck E."/>
            <person name="Streit W."/>
            <person name="Wagner M."/>
        </authorList>
    </citation>
    <scope>NUCLEOTIDE SEQUENCE [LARGE SCALE GENOMIC DNA]</scope>
    <source>
        <strain evidence="13">Ga9.2</strain>
    </source>
</reference>
<keyword evidence="4 7" id="KW-0347">Helicase</keyword>
<dbReference type="Gene3D" id="3.40.50.300">
    <property type="entry name" value="P-loop containing nucleotide triphosphate hydrolases"/>
    <property type="match status" value="2"/>
</dbReference>
<dbReference type="Proteomes" id="UP000008037">
    <property type="component" value="Chromosome"/>
</dbReference>
<evidence type="ECO:0000313" key="12">
    <source>
        <dbReference type="EMBL" id="AFU60123.1"/>
    </source>
</evidence>
<dbReference type="SMART" id="SM00490">
    <property type="entry name" value="HELICc"/>
    <property type="match status" value="1"/>
</dbReference>
<dbReference type="PROSITE" id="PS00039">
    <property type="entry name" value="DEAD_ATP_HELICASE"/>
    <property type="match status" value="1"/>
</dbReference>
<dbReference type="HOGENOM" id="CLU_003041_28_3_2"/>
<dbReference type="InterPro" id="IPR001650">
    <property type="entry name" value="Helicase_C-like"/>
</dbReference>
<evidence type="ECO:0000256" key="1">
    <source>
        <dbReference type="ARBA" id="ARBA00022490"/>
    </source>
</evidence>
<dbReference type="CDD" id="cd00268">
    <property type="entry name" value="DEADc"/>
    <property type="match status" value="1"/>
</dbReference>
<dbReference type="InParanoid" id="K0IL30"/>
<dbReference type="PATRIC" id="fig|1237085.11.peg.3193"/>
<sequence length="454" mass="50187">MTKTFEELGLSAQLTRALSENGFEAPFPIQEAAIPLVLEGKDVVGQAHTGTGKTAAFGLPILQKIKPDGPLQALILAPTRELAVQVTTEIKRFAKYTGVRTVAIYGGQSINVQLDKLKQGVQIVVATPGRLIDHIKQGSIILDDVKFVVLDEADRMLDMGFIDDIKFILFYVNEDRQTCLFSATMPPEILRLAEEYMKRDEIEHVRLNEEEITLDTIDQSYLVVEEREKFKHLCNFIRQNKDSKAQTIVFAATKQRADRIAYNLRREGFSAVTIHGDLSQRQRDNAMHKFRKGTEDILVATDIAARGIDVPAVGHVINYDVPDDPNVYFHRIGRTARAGAEGKAISLVSNDRIADFDRILAQTQLPIRKLNDEMGIVVPVVAQRQPQSYGGGGGYRRRGGYGGGGDRGYRGGGRRYGSDGYGGYRRGGGHRGYGGSGSGYRGGGGRRYGNNNYY</sequence>
<dbReference type="PROSITE" id="PS51194">
    <property type="entry name" value="HELICASE_CTER"/>
    <property type="match status" value="1"/>
</dbReference>
<evidence type="ECO:0000256" key="7">
    <source>
        <dbReference type="RuleBase" id="RU000492"/>
    </source>
</evidence>
<dbReference type="PANTHER" id="PTHR47959">
    <property type="entry name" value="ATP-DEPENDENT RNA HELICASE RHLE-RELATED"/>
    <property type="match status" value="1"/>
</dbReference>
<dbReference type="GO" id="GO:0003724">
    <property type="term" value="F:RNA helicase activity"/>
    <property type="evidence" value="ECO:0007669"/>
    <property type="project" value="InterPro"/>
</dbReference>
<feature type="compositionally biased region" description="Gly residues" evidence="8">
    <location>
        <begin position="389"/>
        <end position="412"/>
    </location>
</feature>
<dbReference type="FunFam" id="3.40.50.300:FF:000108">
    <property type="entry name" value="ATP-dependent RNA helicase RhlE"/>
    <property type="match status" value="1"/>
</dbReference>
<dbReference type="OrthoDB" id="4631at2157"/>
<dbReference type="KEGG" id="nga:Ngar_c32070"/>
<dbReference type="PANTHER" id="PTHR47959:SF13">
    <property type="entry name" value="ATP-DEPENDENT RNA HELICASE RHLE"/>
    <property type="match status" value="1"/>
</dbReference>
<evidence type="ECO:0000256" key="2">
    <source>
        <dbReference type="ARBA" id="ARBA00022741"/>
    </source>
</evidence>
<dbReference type="Pfam" id="PF00270">
    <property type="entry name" value="DEAD"/>
    <property type="match status" value="1"/>
</dbReference>
<dbReference type="SMART" id="SM00487">
    <property type="entry name" value="DEXDc"/>
    <property type="match status" value="1"/>
</dbReference>
<organism evidence="12 13">
    <name type="scientific">Nitrososphaera gargensis (strain Ga9.2)</name>
    <dbReference type="NCBI Taxonomy" id="1237085"/>
    <lineage>
        <taxon>Archaea</taxon>
        <taxon>Nitrososphaerota</taxon>
        <taxon>Nitrososphaeria</taxon>
        <taxon>Nitrososphaerales</taxon>
        <taxon>Nitrososphaeraceae</taxon>
        <taxon>Nitrososphaera</taxon>
    </lineage>
</organism>
<keyword evidence="13" id="KW-1185">Reference proteome</keyword>
<keyword evidence="5 7" id="KW-0067">ATP-binding</keyword>
<dbReference type="PROSITE" id="PS51195">
    <property type="entry name" value="Q_MOTIF"/>
    <property type="match status" value="1"/>
</dbReference>
<proteinExistence type="inferred from homology"/>
<dbReference type="InterPro" id="IPR014014">
    <property type="entry name" value="RNA_helicase_DEAD_Q_motif"/>
</dbReference>
<dbReference type="GO" id="GO:0005829">
    <property type="term" value="C:cytosol"/>
    <property type="evidence" value="ECO:0007669"/>
    <property type="project" value="TreeGrafter"/>
</dbReference>
<dbReference type="GO" id="GO:0005524">
    <property type="term" value="F:ATP binding"/>
    <property type="evidence" value="ECO:0007669"/>
    <property type="project" value="UniProtKB-KW"/>
</dbReference>
<dbReference type="InterPro" id="IPR014001">
    <property type="entry name" value="Helicase_ATP-bd"/>
</dbReference>
<accession>K0IL30</accession>
<comment type="similarity">
    <text evidence="7">Belongs to the DEAD box helicase family.</text>
</comment>
<feature type="region of interest" description="Disordered" evidence="8">
    <location>
        <begin position="387"/>
        <end position="412"/>
    </location>
</feature>
<evidence type="ECO:0000256" key="3">
    <source>
        <dbReference type="ARBA" id="ARBA00022801"/>
    </source>
</evidence>
<feature type="domain" description="Helicase ATP-binding" evidence="9">
    <location>
        <begin position="34"/>
        <end position="203"/>
    </location>
</feature>
<dbReference type="AlphaFoldDB" id="K0IL30"/>
<dbReference type="InterPro" id="IPR000629">
    <property type="entry name" value="RNA-helicase_DEAD-box_CS"/>
</dbReference>
<evidence type="ECO:0000259" key="10">
    <source>
        <dbReference type="PROSITE" id="PS51194"/>
    </source>
</evidence>
<feature type="domain" description="Helicase C-terminal" evidence="10">
    <location>
        <begin position="216"/>
        <end position="378"/>
    </location>
</feature>
<evidence type="ECO:0000313" key="13">
    <source>
        <dbReference type="Proteomes" id="UP000008037"/>
    </source>
</evidence>
<dbReference type="InterPro" id="IPR011545">
    <property type="entry name" value="DEAD/DEAH_box_helicase_dom"/>
</dbReference>
<feature type="domain" description="DEAD-box RNA helicase Q" evidence="11">
    <location>
        <begin position="3"/>
        <end position="31"/>
    </location>
</feature>
<dbReference type="GeneID" id="13797017"/>
<dbReference type="EMBL" id="CP002408">
    <property type="protein sequence ID" value="AFU60123.1"/>
    <property type="molecule type" value="Genomic_DNA"/>
</dbReference>
<evidence type="ECO:0000259" key="11">
    <source>
        <dbReference type="PROSITE" id="PS51195"/>
    </source>
</evidence>
<dbReference type="InterPro" id="IPR027417">
    <property type="entry name" value="P-loop_NTPase"/>
</dbReference>
<protein>
    <submittedName>
        <fullName evidence="12">DEAD-box ATP-dependent RNA helicase</fullName>
    </submittedName>
</protein>
<evidence type="ECO:0000256" key="6">
    <source>
        <dbReference type="PROSITE-ProRule" id="PRU00552"/>
    </source>
</evidence>
<dbReference type="SUPFAM" id="SSF52540">
    <property type="entry name" value="P-loop containing nucleoside triphosphate hydrolases"/>
    <property type="match status" value="1"/>
</dbReference>
<dbReference type="Pfam" id="PF00271">
    <property type="entry name" value="Helicase_C"/>
    <property type="match status" value="1"/>
</dbReference>
<evidence type="ECO:0000256" key="4">
    <source>
        <dbReference type="ARBA" id="ARBA00022806"/>
    </source>
</evidence>
<dbReference type="FunCoup" id="K0IL30">
    <property type="interactions" value="84"/>
</dbReference>
<dbReference type="GO" id="GO:0016787">
    <property type="term" value="F:hydrolase activity"/>
    <property type="evidence" value="ECO:0007669"/>
    <property type="project" value="UniProtKB-KW"/>
</dbReference>
<dbReference type="STRING" id="1237085.Ngar_c32070"/>
<dbReference type="InterPro" id="IPR050079">
    <property type="entry name" value="DEAD_box_RNA_helicase"/>
</dbReference>
<feature type="short sequence motif" description="Q motif" evidence="6">
    <location>
        <begin position="3"/>
        <end position="31"/>
    </location>
</feature>